<keyword evidence="2" id="KW-0418">Kinase</keyword>
<dbReference type="SUPFAM" id="SSF55326">
    <property type="entry name" value="PurM N-terminal domain-like"/>
    <property type="match status" value="1"/>
</dbReference>
<protein>
    <submittedName>
        <fullName evidence="2">Alpha-ribazole kinase</fullName>
    </submittedName>
</protein>
<dbReference type="EMBL" id="VNHO01000002">
    <property type="protein sequence ID" value="TYP58809.1"/>
    <property type="molecule type" value="Genomic_DNA"/>
</dbReference>
<feature type="domain" description="PurM-like N-terminal" evidence="1">
    <location>
        <begin position="15"/>
        <end position="128"/>
    </location>
</feature>
<dbReference type="PROSITE" id="PS51257">
    <property type="entry name" value="PROKAR_LIPOPROTEIN"/>
    <property type="match status" value="1"/>
</dbReference>
<sequence>MKTMPHKNIAPPNRDVALVELQPGIYLAVACDSAGGIGEKERDVVKVPPYITGRFTCRVTLMELLAIGADPLVLTATICSEPSPTGEGLLKGVMDELCASGFNIPITISTEKNIPTCQTGLGVTAVGLVKEGGLRMGRTEPGDGVYCLGVPKVGNEVSLHDPDIADTGAVRRLLSLPEVHDIIPVGSRGIKGEVEHLARVSELSVRWELCPPVNTKKPAGPSTCVVFTASKLPDIKGPSPVFRLGTLF</sequence>
<dbReference type="AlphaFoldDB" id="A0A5S5AZS1"/>
<keyword evidence="2" id="KW-0808">Transferase</keyword>
<gene>
    <name evidence="2" type="ORF">LZ11_00264</name>
</gene>
<evidence type="ECO:0000313" key="3">
    <source>
        <dbReference type="Proteomes" id="UP000322294"/>
    </source>
</evidence>
<evidence type="ECO:0000313" key="2">
    <source>
        <dbReference type="EMBL" id="TYP58809.1"/>
    </source>
</evidence>
<name>A0A5S5AZS1_9FIRM</name>
<dbReference type="GO" id="GO:0016301">
    <property type="term" value="F:kinase activity"/>
    <property type="evidence" value="ECO:0007669"/>
    <property type="project" value="UniProtKB-KW"/>
</dbReference>
<reference evidence="2 3" key="1">
    <citation type="submission" date="2019-07" db="EMBL/GenBank/DDBJ databases">
        <title>Genomic Encyclopedia of Type Strains, Phase I: the one thousand microbial genomes (KMG-I) project.</title>
        <authorList>
            <person name="Kyrpides N."/>
        </authorList>
    </citation>
    <scope>NUCLEOTIDE SEQUENCE [LARGE SCALE GENOMIC DNA]</scope>
    <source>
        <strain evidence="2 3">DSM 16647</strain>
    </source>
</reference>
<keyword evidence="3" id="KW-1185">Reference proteome</keyword>
<comment type="caution">
    <text evidence="2">The sequence shown here is derived from an EMBL/GenBank/DDBJ whole genome shotgun (WGS) entry which is preliminary data.</text>
</comment>
<dbReference type="Proteomes" id="UP000322294">
    <property type="component" value="Unassembled WGS sequence"/>
</dbReference>
<dbReference type="InterPro" id="IPR016188">
    <property type="entry name" value="PurM-like_N"/>
</dbReference>
<proteinExistence type="predicted"/>
<accession>A0A5S5AZS1</accession>
<dbReference type="Gene3D" id="3.30.1330.10">
    <property type="entry name" value="PurM-like, N-terminal domain"/>
    <property type="match status" value="1"/>
</dbReference>
<dbReference type="InterPro" id="IPR036921">
    <property type="entry name" value="PurM-like_N_sf"/>
</dbReference>
<organism evidence="2 3">
    <name type="scientific">Thermosediminibacter litoriperuensis</name>
    <dbReference type="NCBI Taxonomy" id="291989"/>
    <lineage>
        <taxon>Bacteria</taxon>
        <taxon>Bacillati</taxon>
        <taxon>Bacillota</taxon>
        <taxon>Clostridia</taxon>
        <taxon>Thermosediminibacterales</taxon>
        <taxon>Thermosediminibacteraceae</taxon>
        <taxon>Thermosediminibacter</taxon>
    </lineage>
</organism>
<dbReference type="Pfam" id="PF00586">
    <property type="entry name" value="AIRS"/>
    <property type="match status" value="1"/>
</dbReference>
<evidence type="ECO:0000259" key="1">
    <source>
        <dbReference type="Pfam" id="PF00586"/>
    </source>
</evidence>